<dbReference type="SMART" id="SM00448">
    <property type="entry name" value="REC"/>
    <property type="match status" value="1"/>
</dbReference>
<dbReference type="Pfam" id="PF00072">
    <property type="entry name" value="Response_reg"/>
    <property type="match status" value="1"/>
</dbReference>
<dbReference type="InterPro" id="IPR011006">
    <property type="entry name" value="CheY-like_superfamily"/>
</dbReference>
<dbReference type="SUPFAM" id="SSF52172">
    <property type="entry name" value="CheY-like"/>
    <property type="match status" value="1"/>
</dbReference>
<evidence type="ECO:0000313" key="4">
    <source>
        <dbReference type="Proteomes" id="UP001176883"/>
    </source>
</evidence>
<evidence type="ECO:0000313" key="3">
    <source>
        <dbReference type="EMBL" id="MDO5970326.1"/>
    </source>
</evidence>
<gene>
    <name evidence="3" type="ORF">Q4Q35_10970</name>
</gene>
<name>A0ABT8WB01_9FLAO</name>
<dbReference type="Proteomes" id="UP001176883">
    <property type="component" value="Unassembled WGS sequence"/>
</dbReference>
<keyword evidence="4" id="KW-1185">Reference proteome</keyword>
<sequence>MNVLIVEDHPLISNAYKNTLEHVSTNNTDLKFNIDIVTNCDDAYFKIKSAQKTNTIDIVFLDIKLPPSKDRKIVSGEDLGIKIRTLLPNAKIVIATTYNDNYRIGSIFKTINPDGFLIKNDLNPKELVFAIEKIIENTPYYSKSVVALMRKKTSNSIMIDDIDRKLLYELSLGTKMSELPEIMPLSLTALERRKRTLKDLFNVKSDRDLLIVAEQKGFI</sequence>
<organism evidence="3 4">
    <name type="scientific">Flavivirga aquimarina</name>
    <dbReference type="NCBI Taxonomy" id="2027862"/>
    <lineage>
        <taxon>Bacteria</taxon>
        <taxon>Pseudomonadati</taxon>
        <taxon>Bacteroidota</taxon>
        <taxon>Flavobacteriia</taxon>
        <taxon>Flavobacteriales</taxon>
        <taxon>Flavobacteriaceae</taxon>
        <taxon>Flavivirga</taxon>
    </lineage>
</organism>
<feature type="domain" description="Response regulatory" evidence="2">
    <location>
        <begin position="2"/>
        <end position="134"/>
    </location>
</feature>
<evidence type="ECO:0000259" key="2">
    <source>
        <dbReference type="PROSITE" id="PS50110"/>
    </source>
</evidence>
<dbReference type="PROSITE" id="PS50110">
    <property type="entry name" value="RESPONSE_REGULATORY"/>
    <property type="match status" value="1"/>
</dbReference>
<evidence type="ECO:0000256" key="1">
    <source>
        <dbReference type="PROSITE-ProRule" id="PRU00169"/>
    </source>
</evidence>
<comment type="caution">
    <text evidence="3">The sequence shown here is derived from an EMBL/GenBank/DDBJ whole genome shotgun (WGS) entry which is preliminary data.</text>
</comment>
<dbReference type="InterPro" id="IPR001789">
    <property type="entry name" value="Sig_transdc_resp-reg_receiver"/>
</dbReference>
<keyword evidence="1" id="KW-0597">Phosphoprotein</keyword>
<protein>
    <submittedName>
        <fullName evidence="3">Response regulator</fullName>
    </submittedName>
</protein>
<reference evidence="3" key="1">
    <citation type="submission" date="2023-07" db="EMBL/GenBank/DDBJ databases">
        <title>Two novel species in the genus Flavivirga.</title>
        <authorList>
            <person name="Kwon K."/>
        </authorList>
    </citation>
    <scope>NUCLEOTIDE SEQUENCE</scope>
    <source>
        <strain evidence="3">KCTC 52353</strain>
    </source>
</reference>
<dbReference type="Gene3D" id="3.40.50.2300">
    <property type="match status" value="1"/>
</dbReference>
<dbReference type="RefSeq" id="WP_303278018.1">
    <property type="nucleotide sequence ID" value="NZ_JAUOEK010000119.1"/>
</dbReference>
<feature type="modified residue" description="4-aspartylphosphate" evidence="1">
    <location>
        <position position="62"/>
    </location>
</feature>
<dbReference type="EMBL" id="JAUOEK010000119">
    <property type="protein sequence ID" value="MDO5970326.1"/>
    <property type="molecule type" value="Genomic_DNA"/>
</dbReference>
<proteinExistence type="predicted"/>
<accession>A0ABT8WB01</accession>